<evidence type="ECO:0008006" key="4">
    <source>
        <dbReference type="Google" id="ProtNLM"/>
    </source>
</evidence>
<dbReference type="AlphaFoldDB" id="A0AAN9HTR7"/>
<proteinExistence type="predicted"/>
<evidence type="ECO:0000313" key="3">
    <source>
        <dbReference type="Proteomes" id="UP001372338"/>
    </source>
</evidence>
<name>A0AAN9HTR7_CROPI</name>
<reference evidence="2 3" key="1">
    <citation type="submission" date="2024-01" db="EMBL/GenBank/DDBJ databases">
        <title>The genomes of 5 underutilized Papilionoideae crops provide insights into root nodulation and disease resistanc.</title>
        <authorList>
            <person name="Yuan L."/>
        </authorList>
    </citation>
    <scope>NUCLEOTIDE SEQUENCE [LARGE SCALE GENOMIC DNA]</scope>
    <source>
        <strain evidence="2">ZHUSHIDOU_FW_LH</strain>
        <tissue evidence="2">Leaf</tissue>
    </source>
</reference>
<dbReference type="Gene3D" id="3.40.395.10">
    <property type="entry name" value="Adenoviral Proteinase, Chain A"/>
    <property type="match status" value="1"/>
</dbReference>
<comment type="caution">
    <text evidence="2">The sequence shown here is derived from an EMBL/GenBank/DDBJ whole genome shotgun (WGS) entry which is preliminary data.</text>
</comment>
<dbReference type="EMBL" id="JAYWIO010000007">
    <property type="protein sequence ID" value="KAK7251810.1"/>
    <property type="molecule type" value="Genomic_DNA"/>
</dbReference>
<evidence type="ECO:0000256" key="1">
    <source>
        <dbReference type="SAM" id="MobiDB-lite"/>
    </source>
</evidence>
<gene>
    <name evidence="2" type="ORF">RIF29_35349</name>
</gene>
<feature type="compositionally biased region" description="Polar residues" evidence="1">
    <location>
        <begin position="162"/>
        <end position="177"/>
    </location>
</feature>
<dbReference type="Proteomes" id="UP001372338">
    <property type="component" value="Unassembled WGS sequence"/>
</dbReference>
<organism evidence="2 3">
    <name type="scientific">Crotalaria pallida</name>
    <name type="common">Smooth rattlebox</name>
    <name type="synonym">Crotalaria striata</name>
    <dbReference type="NCBI Taxonomy" id="3830"/>
    <lineage>
        <taxon>Eukaryota</taxon>
        <taxon>Viridiplantae</taxon>
        <taxon>Streptophyta</taxon>
        <taxon>Embryophyta</taxon>
        <taxon>Tracheophyta</taxon>
        <taxon>Spermatophyta</taxon>
        <taxon>Magnoliopsida</taxon>
        <taxon>eudicotyledons</taxon>
        <taxon>Gunneridae</taxon>
        <taxon>Pentapetalae</taxon>
        <taxon>rosids</taxon>
        <taxon>fabids</taxon>
        <taxon>Fabales</taxon>
        <taxon>Fabaceae</taxon>
        <taxon>Papilionoideae</taxon>
        <taxon>50 kb inversion clade</taxon>
        <taxon>genistoids sensu lato</taxon>
        <taxon>core genistoids</taxon>
        <taxon>Crotalarieae</taxon>
        <taxon>Crotalaria</taxon>
    </lineage>
</organism>
<sequence length="446" mass="50036">MLTAPKLPHASSAQQLVTSFTSHIQISQNCLAKYDEKLQRNRCCSLHLQDGVSFEEGIQMGKHSYVNITDDSLHGGSNDKAVTTDTLLQAIQEKGTNESISGEKINSLVSDVIQHCKDPISEINYSPGNSKERPIRLDDVVEFTQFAEEVPQIVIDEYTTPHAPNTSSKVRTPNRGNSRMVGSCSAPGPQSSKASQKDIGIQLGLGFRAQRGASIVRQLFQTTPPLERARMLFHIKPEMNLDELQQKIAYYVFGCELDESEILFNCCGFVLTREKMKCFVPGNEITQEIFVPVLEDTHWYMVVVSFLEQKICWLDTNNIPGLKQGRSYHIDTLVACLSEILPQNLKKYSCPTYNFEVKDLPVEICHGVPYCGNSILSALYVLEWLSMEHSFRSWPYGNIDEDVARMNAMLTLITSPINEEASKIKKQAEKAFSKMKARKSPTSVAK</sequence>
<protein>
    <recommendedName>
        <fullName evidence="4">Ubiquitin-like protease family profile domain-containing protein</fullName>
    </recommendedName>
</protein>
<feature type="region of interest" description="Disordered" evidence="1">
    <location>
        <begin position="157"/>
        <end position="195"/>
    </location>
</feature>
<evidence type="ECO:0000313" key="2">
    <source>
        <dbReference type="EMBL" id="KAK7251810.1"/>
    </source>
</evidence>
<dbReference type="InterPro" id="IPR038765">
    <property type="entry name" value="Papain-like_cys_pep_sf"/>
</dbReference>
<dbReference type="SUPFAM" id="SSF54001">
    <property type="entry name" value="Cysteine proteinases"/>
    <property type="match status" value="1"/>
</dbReference>
<keyword evidence="3" id="KW-1185">Reference proteome</keyword>
<accession>A0AAN9HTR7</accession>